<evidence type="ECO:0000256" key="11">
    <source>
        <dbReference type="ARBA" id="ARBA00081628"/>
    </source>
</evidence>
<proteinExistence type="predicted"/>
<dbReference type="FunFam" id="1.25.10.10:FF:000579">
    <property type="entry name" value="Serine/threonine kinase like domain containing 1"/>
    <property type="match status" value="1"/>
</dbReference>
<keyword evidence="5" id="KW-0418">Kinase</keyword>
<keyword evidence="3" id="KW-0808">Transferase</keyword>
<sequence>MEPGSYGAVQFVRDRRSEQDFTLKRVECLDEERANRALKEALWLLELQHSNVIRYKELFITWDRKISSVMLCLVMECSYLRSLSSAIRIQRDKGEMFKEKVIRRMLGHTVDALAYLHKQNIIHRNLKPSNILMTKDLTFMLFDFGIPTVTGDELKLEKRIKEKESLSLLRQTRQDSSPLDIITFPDLSYSLRRMLERNPETRATVWELTRTPFVKECLVQCGSPLSGLKKRLPPGLTGAPSEEGIERVLEFMQNFRDVEEGQLSGLEYLSVQRDLFSRIPQALQGVVSAMGSYLDSVEVQNRGCRVLFQLLITGLEHSLEEPCLYTEEVTSSVIQAIRAHSTNEELISTAFQIVLILSRNETSAEKIGGTGGIQDIVRALKMFPENRDVCLSCCSALWGLLVNKHTSGKVSTAGALEAVITVGETHLDDWELMESVCAALWSLTLRGSLREKECEDTALTLMHALRTHTKRQGVIKYASLALASLVSSSELAAFRVLLAPSGGSGVQLLKEICLYHHDDPEVMENICSLLNEMVQYDDVIPEFVSENVKEELQKIQIKFASNKVSLQFLL</sequence>
<dbReference type="Gene3D" id="1.10.510.10">
    <property type="entry name" value="Transferase(Phosphotransferase) domain 1"/>
    <property type="match status" value="1"/>
</dbReference>
<dbReference type="Pfam" id="PF00069">
    <property type="entry name" value="Pkinase"/>
    <property type="match status" value="1"/>
</dbReference>
<evidence type="ECO:0000313" key="13">
    <source>
        <dbReference type="EMBL" id="MBN3322415.1"/>
    </source>
</evidence>
<dbReference type="CDD" id="cd00180">
    <property type="entry name" value="PKc"/>
    <property type="match status" value="1"/>
</dbReference>
<keyword evidence="4" id="KW-0547">Nucleotide-binding</keyword>
<dbReference type="SUPFAM" id="SSF56112">
    <property type="entry name" value="Protein kinase-like (PK-like)"/>
    <property type="match status" value="1"/>
</dbReference>
<evidence type="ECO:0000256" key="10">
    <source>
        <dbReference type="ARBA" id="ARBA00079669"/>
    </source>
</evidence>
<feature type="non-terminal residue" evidence="13">
    <location>
        <position position="570"/>
    </location>
</feature>
<comment type="catalytic activity">
    <reaction evidence="8">
        <text>L-seryl-[protein] + ATP = O-phospho-L-seryl-[protein] + ADP + H(+)</text>
        <dbReference type="Rhea" id="RHEA:17989"/>
        <dbReference type="Rhea" id="RHEA-COMP:9863"/>
        <dbReference type="Rhea" id="RHEA-COMP:11604"/>
        <dbReference type="ChEBI" id="CHEBI:15378"/>
        <dbReference type="ChEBI" id="CHEBI:29999"/>
        <dbReference type="ChEBI" id="CHEBI:30616"/>
        <dbReference type="ChEBI" id="CHEBI:83421"/>
        <dbReference type="ChEBI" id="CHEBI:456216"/>
        <dbReference type="EC" id="2.7.11.1"/>
    </reaction>
</comment>
<evidence type="ECO:0000256" key="3">
    <source>
        <dbReference type="ARBA" id="ARBA00022679"/>
    </source>
</evidence>
<dbReference type="InterPro" id="IPR011009">
    <property type="entry name" value="Kinase-like_dom_sf"/>
</dbReference>
<dbReference type="PROSITE" id="PS50011">
    <property type="entry name" value="PROTEIN_KINASE_DOM"/>
    <property type="match status" value="1"/>
</dbReference>
<dbReference type="Proteomes" id="UP000736164">
    <property type="component" value="Unassembled WGS sequence"/>
</dbReference>
<dbReference type="GO" id="GO:0005524">
    <property type="term" value="F:ATP binding"/>
    <property type="evidence" value="ECO:0007669"/>
    <property type="project" value="UniProtKB-KW"/>
</dbReference>
<feature type="domain" description="Protein kinase" evidence="12">
    <location>
        <begin position="1"/>
        <end position="269"/>
    </location>
</feature>
<reference evidence="13" key="1">
    <citation type="journal article" date="2021" name="Cell">
        <title>Tracing the genetic footprints of vertebrate landing in non-teleost ray-finned fishes.</title>
        <authorList>
            <person name="Bi X."/>
            <person name="Wang K."/>
            <person name="Yang L."/>
            <person name="Pan H."/>
            <person name="Jiang H."/>
            <person name="Wei Q."/>
            <person name="Fang M."/>
            <person name="Yu H."/>
            <person name="Zhu C."/>
            <person name="Cai Y."/>
            <person name="He Y."/>
            <person name="Gan X."/>
            <person name="Zeng H."/>
            <person name="Yu D."/>
            <person name="Zhu Y."/>
            <person name="Jiang H."/>
            <person name="Qiu Q."/>
            <person name="Yang H."/>
            <person name="Zhang Y.E."/>
            <person name="Wang W."/>
            <person name="Zhu M."/>
            <person name="He S."/>
            <person name="Zhang G."/>
        </authorList>
    </citation>
    <scope>NUCLEOTIDE SEQUENCE</scope>
    <source>
        <strain evidence="13">Allg_001</strain>
    </source>
</reference>
<name>A0A8J7NZC7_ATRSP</name>
<keyword evidence="6" id="KW-0067">ATP-binding</keyword>
<comment type="catalytic activity">
    <reaction evidence="7">
        <text>L-threonyl-[protein] + ATP = O-phospho-L-threonyl-[protein] + ADP + H(+)</text>
        <dbReference type="Rhea" id="RHEA:46608"/>
        <dbReference type="Rhea" id="RHEA-COMP:11060"/>
        <dbReference type="Rhea" id="RHEA-COMP:11605"/>
        <dbReference type="ChEBI" id="CHEBI:15378"/>
        <dbReference type="ChEBI" id="CHEBI:30013"/>
        <dbReference type="ChEBI" id="CHEBI:30616"/>
        <dbReference type="ChEBI" id="CHEBI:61977"/>
        <dbReference type="ChEBI" id="CHEBI:456216"/>
        <dbReference type="EC" id="2.7.11.1"/>
    </reaction>
</comment>
<dbReference type="InterPro" id="IPR011989">
    <property type="entry name" value="ARM-like"/>
</dbReference>
<evidence type="ECO:0000256" key="7">
    <source>
        <dbReference type="ARBA" id="ARBA00047899"/>
    </source>
</evidence>
<feature type="non-terminal residue" evidence="13">
    <location>
        <position position="1"/>
    </location>
</feature>
<dbReference type="Gene3D" id="1.25.10.10">
    <property type="entry name" value="Leucine-rich Repeat Variant"/>
    <property type="match status" value="1"/>
</dbReference>
<dbReference type="Pfam" id="PF23744">
    <property type="entry name" value="ARM_LRRK2"/>
    <property type="match status" value="1"/>
</dbReference>
<dbReference type="InterPro" id="IPR016024">
    <property type="entry name" value="ARM-type_fold"/>
</dbReference>
<evidence type="ECO:0000256" key="1">
    <source>
        <dbReference type="ARBA" id="ARBA00012513"/>
    </source>
</evidence>
<dbReference type="PANTHER" id="PTHR24363">
    <property type="entry name" value="SERINE/THREONINE PROTEIN KINASE"/>
    <property type="match status" value="1"/>
</dbReference>
<dbReference type="PANTHER" id="PTHR24363:SF0">
    <property type="entry name" value="SERINE_THREONINE KINASE LIKE DOMAIN CONTAINING 1"/>
    <property type="match status" value="1"/>
</dbReference>
<dbReference type="InterPro" id="IPR056597">
    <property type="entry name" value="ARM_LRRK2"/>
</dbReference>
<accession>A0A8J7NZC7</accession>
<keyword evidence="14" id="KW-1185">Reference proteome</keyword>
<dbReference type="GO" id="GO:0004674">
    <property type="term" value="F:protein serine/threonine kinase activity"/>
    <property type="evidence" value="ECO:0007669"/>
    <property type="project" value="UniProtKB-KW"/>
</dbReference>
<evidence type="ECO:0000256" key="2">
    <source>
        <dbReference type="ARBA" id="ARBA00022527"/>
    </source>
</evidence>
<evidence type="ECO:0000256" key="6">
    <source>
        <dbReference type="ARBA" id="ARBA00022840"/>
    </source>
</evidence>
<gene>
    <name evidence="13" type="primary">Stkld1</name>
    <name evidence="13" type="ORF">GTO95_0013364</name>
</gene>
<evidence type="ECO:0000313" key="14">
    <source>
        <dbReference type="Proteomes" id="UP000736164"/>
    </source>
</evidence>
<dbReference type="EMBL" id="JAAWVO010060233">
    <property type="protein sequence ID" value="MBN3322415.1"/>
    <property type="molecule type" value="Genomic_DNA"/>
</dbReference>
<dbReference type="EC" id="2.7.11.1" evidence="1"/>
<dbReference type="InterPro" id="IPR000719">
    <property type="entry name" value="Prot_kinase_dom"/>
</dbReference>
<keyword evidence="2" id="KW-0723">Serine/threonine-protein kinase</keyword>
<evidence type="ECO:0000256" key="4">
    <source>
        <dbReference type="ARBA" id="ARBA00022741"/>
    </source>
</evidence>
<organism evidence="13 14">
    <name type="scientific">Atractosteus spatula</name>
    <name type="common">Alligator gar</name>
    <name type="synonym">Lepisosteus spatula</name>
    <dbReference type="NCBI Taxonomy" id="7917"/>
    <lineage>
        <taxon>Eukaryota</taxon>
        <taxon>Metazoa</taxon>
        <taxon>Chordata</taxon>
        <taxon>Craniata</taxon>
        <taxon>Vertebrata</taxon>
        <taxon>Euteleostomi</taxon>
        <taxon>Actinopterygii</taxon>
        <taxon>Neopterygii</taxon>
        <taxon>Holostei</taxon>
        <taxon>Semionotiformes</taxon>
        <taxon>Lepisosteidae</taxon>
        <taxon>Atractosteus</taxon>
    </lineage>
</organism>
<evidence type="ECO:0000256" key="5">
    <source>
        <dbReference type="ARBA" id="ARBA00022777"/>
    </source>
</evidence>
<comment type="caution">
    <text evidence="13">The sequence shown here is derived from an EMBL/GenBank/DDBJ whole genome shotgun (WGS) entry which is preliminary data.</text>
</comment>
<evidence type="ECO:0000259" key="12">
    <source>
        <dbReference type="PROSITE" id="PS50011"/>
    </source>
</evidence>
<dbReference type="AlphaFoldDB" id="A0A8J7NZC7"/>
<evidence type="ECO:0000256" key="9">
    <source>
        <dbReference type="ARBA" id="ARBA00072818"/>
    </source>
</evidence>
<evidence type="ECO:0000256" key="8">
    <source>
        <dbReference type="ARBA" id="ARBA00048679"/>
    </source>
</evidence>
<protein>
    <recommendedName>
        <fullName evidence="9">Serine/threonine kinase-like domain-containing protein STKLD1</fullName>
        <ecNumber evidence="1">2.7.11.1</ecNumber>
    </recommendedName>
    <alternativeName>
        <fullName evidence="11">Serine/threonine kinase-like domain-containing protein 1</fullName>
    </alternativeName>
    <alternativeName>
        <fullName evidence="10">Sugen kinase 071</fullName>
    </alternativeName>
</protein>
<dbReference type="SUPFAM" id="SSF48371">
    <property type="entry name" value="ARM repeat"/>
    <property type="match status" value="1"/>
</dbReference>